<sequence>MGLVLGSCEGLLTWTLLLLLSAQSHGDCPAPDIPLHATLGGAELNDTYPVGSVLRFSCIPGYTTIIGAKRSIECLENSTWSTVLNFCQKKKCRNLDLENGKVESSGDFQFGDEVNFTCNYGYRLLGSTSARCTLYEGNNVDWDKALPECERKIESLVCVLPRIANGTHSGDESIDHYTVGTVVTYTCNKDFSLIGHSSIECIVAEDGRNGKWSGPAPECRVVSCPWPEIENGRLTSGFQPSYSYENVLQYECNAGYTLLGDEFIKCIANSTWYPDPKCVKVSGTTTVPIPPGGNETSRTTRSPVVTVSTVEPGTTQHPGVTVSTVDPGTTQRPGVTVSTVEPGTTQKPGATVPTVDPGDSATVPVGDCGPPPKLKNAVLHNGSLTESFRPFQSVIYRCLDGFYNFGGKIDVTTCLGDSKWSPIEEFCDRMYKFAEVKAVENKYMFPIGTTVTYICRPGYTSISGISQLVTCLENRTWTALPEFCESKCGPPPKLNNAFPRMETDQERFPLFHSVTYQCLDGFFNVHGKLDVATCISDSQWSTIDEFCERKCSRPPKFKFAKIKPVDRKHYYSAATQLNYICNPGYVSIPGISSSITCLENYTWTALPVFCEGKSCGDPGKPENGEAVVLTNLLFMAKVNFTCDEGKTVLGSNVAGAMFLSGRITEIFRERGVCHALLSAGSEGGKKRSVGLSRATLLPAMALPLGSLEELWTRTWLLLLLLSLGVQGDCPAPPNPPHARLRSGELQISYPTGTVLRYTCIPGYQFIVGAKPSLECLENSKWTETPTFCERKRCPVPVIENGDIQTTGDLRLGETVTFVCNKGFRMIGPNTARCTLYESSKVDWNRQPPECERIPCPRPPRIANGRHDGDEGFDHYDYGTVVTYTCEKDFTLIGTASIFCTSNDGLNGNWDRPAPECKVVVCQRPEIANGRLTSPFQATYKYDHMLRFECNAGHTLVGSEFVKCGADNKWHPALPSCVKGTPVGPAILPATETTEETVTGSTQRPGGTVPQDEQESNAMAIGIGVVVGLIVLAGIIFVFMKYKARHQTGKNDVRPGPSASYREVSRNHVAMEMK</sequence>
<dbReference type="Gene3D" id="2.10.70.10">
    <property type="entry name" value="Complement Module, domain 1"/>
    <property type="match status" value="13"/>
</dbReference>
<keyword evidence="12" id="KW-1185">Reference proteome</keyword>
<feature type="domain" description="Sushi" evidence="10">
    <location>
        <begin position="550"/>
        <end position="612"/>
    </location>
</feature>
<accession>A0A9Q1B300</accession>
<feature type="region of interest" description="Disordered" evidence="7">
    <location>
        <begin position="324"/>
        <end position="357"/>
    </location>
</feature>
<feature type="transmembrane region" description="Helical" evidence="8">
    <location>
        <begin position="1017"/>
        <end position="1039"/>
    </location>
</feature>
<comment type="caution">
    <text evidence="11">The sequence shown here is derived from an EMBL/GenBank/DDBJ whole genome shotgun (WGS) entry which is preliminary data.</text>
</comment>
<keyword evidence="8" id="KW-0472">Membrane</keyword>
<evidence type="ECO:0000313" key="12">
    <source>
        <dbReference type="Proteomes" id="UP001142489"/>
    </source>
</evidence>
<dbReference type="OrthoDB" id="6127264at2759"/>
<keyword evidence="1 6" id="KW-0768">Sushi</keyword>
<evidence type="ECO:0000256" key="5">
    <source>
        <dbReference type="ARBA" id="ARBA00023180"/>
    </source>
</evidence>
<dbReference type="FunFam" id="2.10.70.10:FF:000055">
    <property type="entry name" value="Complement decay-accelerating factor, GPI-anchored"/>
    <property type="match status" value="1"/>
</dbReference>
<dbReference type="SUPFAM" id="SSF57535">
    <property type="entry name" value="Complement control module/SCR domain"/>
    <property type="match status" value="12"/>
</dbReference>
<comment type="caution">
    <text evidence="6">Lacks conserved residue(s) required for the propagation of feature annotation.</text>
</comment>
<evidence type="ECO:0000256" key="8">
    <source>
        <dbReference type="SAM" id="Phobius"/>
    </source>
</evidence>
<feature type="disulfide bond" evidence="6">
    <location>
        <begin position="158"/>
        <end position="201"/>
    </location>
</feature>
<name>A0A9Q1B300_9SAUR</name>
<feature type="domain" description="Sushi" evidence="10">
    <location>
        <begin position="90"/>
        <end position="151"/>
    </location>
</feature>
<evidence type="ECO:0000256" key="7">
    <source>
        <dbReference type="SAM" id="MobiDB-lite"/>
    </source>
</evidence>
<keyword evidence="5" id="KW-0325">Glycoprotein</keyword>
<dbReference type="FunFam" id="2.10.70.10:FF:000014">
    <property type="entry name" value="Membrane cofactor protein"/>
    <property type="match status" value="2"/>
</dbReference>
<feature type="signal peptide" evidence="9">
    <location>
        <begin position="1"/>
        <end position="26"/>
    </location>
</feature>
<dbReference type="SMART" id="SM00032">
    <property type="entry name" value="CCP"/>
    <property type="match status" value="13"/>
</dbReference>
<feature type="domain" description="Sushi" evidence="10">
    <location>
        <begin position="791"/>
        <end position="852"/>
    </location>
</feature>
<dbReference type="InterPro" id="IPR051277">
    <property type="entry name" value="SEZ6_CSMD_C4BPB_Regulators"/>
</dbReference>
<protein>
    <recommendedName>
        <fullName evidence="10">Sushi domain-containing protein</fullName>
    </recommendedName>
</protein>
<dbReference type="CDD" id="cd00033">
    <property type="entry name" value="CCP"/>
    <property type="match status" value="12"/>
</dbReference>
<gene>
    <name evidence="11" type="ORF">JRQ81_013920</name>
</gene>
<keyword evidence="4 6" id="KW-1015">Disulfide bond</keyword>
<feature type="domain" description="Sushi" evidence="10">
    <location>
        <begin position="156"/>
        <end position="221"/>
    </location>
</feature>
<organism evidence="11 12">
    <name type="scientific">Phrynocephalus forsythii</name>
    <dbReference type="NCBI Taxonomy" id="171643"/>
    <lineage>
        <taxon>Eukaryota</taxon>
        <taxon>Metazoa</taxon>
        <taxon>Chordata</taxon>
        <taxon>Craniata</taxon>
        <taxon>Vertebrata</taxon>
        <taxon>Euteleostomi</taxon>
        <taxon>Lepidosauria</taxon>
        <taxon>Squamata</taxon>
        <taxon>Bifurcata</taxon>
        <taxon>Unidentata</taxon>
        <taxon>Episquamata</taxon>
        <taxon>Toxicofera</taxon>
        <taxon>Iguania</taxon>
        <taxon>Acrodonta</taxon>
        <taxon>Agamidae</taxon>
        <taxon>Agaminae</taxon>
        <taxon>Phrynocephalus</taxon>
    </lineage>
</organism>
<reference evidence="11" key="1">
    <citation type="journal article" date="2023" name="DNA Res.">
        <title>Chromosome-level genome assembly of Phrynocephalus forsythii using third-generation DNA sequencing and Hi-C analysis.</title>
        <authorList>
            <person name="Qi Y."/>
            <person name="Zhao W."/>
            <person name="Zhao Y."/>
            <person name="Niu C."/>
            <person name="Cao S."/>
            <person name="Zhang Y."/>
        </authorList>
    </citation>
    <scope>NUCLEOTIDE SEQUENCE</scope>
    <source>
        <tissue evidence="11">Muscle</tissue>
    </source>
</reference>
<dbReference type="EMBL" id="JAPFRF010000005">
    <property type="protein sequence ID" value="KAJ7331740.1"/>
    <property type="molecule type" value="Genomic_DNA"/>
</dbReference>
<keyword evidence="8" id="KW-1133">Transmembrane helix</keyword>
<evidence type="ECO:0000256" key="4">
    <source>
        <dbReference type="ARBA" id="ARBA00023157"/>
    </source>
</evidence>
<evidence type="ECO:0000256" key="9">
    <source>
        <dbReference type="SAM" id="SignalP"/>
    </source>
</evidence>
<evidence type="ECO:0000259" key="10">
    <source>
        <dbReference type="PROSITE" id="PS50923"/>
    </source>
</evidence>
<feature type="domain" description="Sushi" evidence="10">
    <location>
        <begin position="486"/>
        <end position="549"/>
    </location>
</feature>
<proteinExistence type="predicted"/>
<dbReference type="InterPro" id="IPR000436">
    <property type="entry name" value="Sushi_SCR_CCP_dom"/>
</dbReference>
<dbReference type="Pfam" id="PF00084">
    <property type="entry name" value="Sushi"/>
    <property type="match status" value="12"/>
</dbReference>
<feature type="domain" description="Sushi" evidence="10">
    <location>
        <begin position="727"/>
        <end position="790"/>
    </location>
</feature>
<feature type="chain" id="PRO_5040211972" description="Sushi domain-containing protein" evidence="9">
    <location>
        <begin position="27"/>
        <end position="1073"/>
    </location>
</feature>
<feature type="compositionally biased region" description="Polar residues" evidence="7">
    <location>
        <begin position="324"/>
        <end position="348"/>
    </location>
</feature>
<evidence type="ECO:0000313" key="11">
    <source>
        <dbReference type="EMBL" id="KAJ7331740.1"/>
    </source>
</evidence>
<evidence type="ECO:0000256" key="6">
    <source>
        <dbReference type="PROSITE-ProRule" id="PRU00302"/>
    </source>
</evidence>
<dbReference type="AlphaFoldDB" id="A0A9Q1B300"/>
<dbReference type="InterPro" id="IPR035976">
    <property type="entry name" value="Sushi/SCR/CCP_sf"/>
</dbReference>
<dbReference type="Proteomes" id="UP001142489">
    <property type="component" value="Unassembled WGS sequence"/>
</dbReference>
<evidence type="ECO:0000256" key="3">
    <source>
        <dbReference type="ARBA" id="ARBA00022737"/>
    </source>
</evidence>
<keyword evidence="2 9" id="KW-0732">Signal</keyword>
<keyword evidence="8" id="KW-0812">Transmembrane</keyword>
<evidence type="ECO:0000256" key="2">
    <source>
        <dbReference type="ARBA" id="ARBA00022729"/>
    </source>
</evidence>
<feature type="domain" description="Sushi" evidence="10">
    <location>
        <begin position="853"/>
        <end position="918"/>
    </location>
</feature>
<feature type="disulfide bond" evidence="6">
    <location>
        <begin position="949"/>
        <end position="976"/>
    </location>
</feature>
<dbReference type="PROSITE" id="PS50923">
    <property type="entry name" value="SUSHI"/>
    <property type="match status" value="11"/>
</dbReference>
<keyword evidence="3" id="KW-0677">Repeat</keyword>
<dbReference type="PANTHER" id="PTHR45656">
    <property type="entry name" value="PROTEIN CBR-CLEC-78"/>
    <property type="match status" value="1"/>
</dbReference>
<feature type="domain" description="Sushi" evidence="10">
    <location>
        <begin position="222"/>
        <end position="280"/>
    </location>
</feature>
<feature type="domain" description="Sushi" evidence="10">
    <location>
        <begin position="26"/>
        <end position="89"/>
    </location>
</feature>
<dbReference type="PANTHER" id="PTHR45656:SF4">
    <property type="entry name" value="PROTEIN CBR-CLEC-78"/>
    <property type="match status" value="1"/>
</dbReference>
<feature type="domain" description="Sushi" evidence="10">
    <location>
        <begin position="366"/>
        <end position="429"/>
    </location>
</feature>
<feature type="domain" description="Sushi" evidence="10">
    <location>
        <begin position="919"/>
        <end position="978"/>
    </location>
</feature>
<evidence type="ECO:0000256" key="1">
    <source>
        <dbReference type="ARBA" id="ARBA00022659"/>
    </source>
</evidence>